<comment type="function">
    <text evidence="8">Catalyzes the attachment of tryptophan to tRNA(Trp).</text>
</comment>
<keyword evidence="2 8" id="KW-0436">Ligase</keyword>
<dbReference type="GO" id="GO:0004830">
    <property type="term" value="F:tryptophan-tRNA ligase activity"/>
    <property type="evidence" value="ECO:0007669"/>
    <property type="project" value="UniProtKB-UniRule"/>
</dbReference>
<dbReference type="Pfam" id="PF00579">
    <property type="entry name" value="tRNA-synt_1b"/>
    <property type="match status" value="1"/>
</dbReference>
<dbReference type="InterPro" id="IPR024109">
    <property type="entry name" value="Trp-tRNA-ligase_bac-type"/>
</dbReference>
<comment type="catalytic activity">
    <reaction evidence="7 8">
        <text>tRNA(Trp) + L-tryptophan + ATP = L-tryptophyl-tRNA(Trp) + AMP + diphosphate + H(+)</text>
        <dbReference type="Rhea" id="RHEA:24080"/>
        <dbReference type="Rhea" id="RHEA-COMP:9671"/>
        <dbReference type="Rhea" id="RHEA-COMP:9705"/>
        <dbReference type="ChEBI" id="CHEBI:15378"/>
        <dbReference type="ChEBI" id="CHEBI:30616"/>
        <dbReference type="ChEBI" id="CHEBI:33019"/>
        <dbReference type="ChEBI" id="CHEBI:57912"/>
        <dbReference type="ChEBI" id="CHEBI:78442"/>
        <dbReference type="ChEBI" id="CHEBI:78535"/>
        <dbReference type="ChEBI" id="CHEBI:456215"/>
        <dbReference type="EC" id="6.1.1.2"/>
    </reaction>
</comment>
<feature type="binding site" evidence="8">
    <location>
        <begin position="144"/>
        <end position="146"/>
    </location>
    <ligand>
        <name>ATP</name>
        <dbReference type="ChEBI" id="CHEBI:30616"/>
    </ligand>
</feature>
<feature type="binding site" evidence="8">
    <location>
        <begin position="192"/>
        <end position="196"/>
    </location>
    <ligand>
        <name>ATP</name>
        <dbReference type="ChEBI" id="CHEBI:30616"/>
    </ligand>
</feature>
<gene>
    <name evidence="8" type="primary">trpS</name>
    <name evidence="10" type="ORF">SAMN05720606_12096</name>
</gene>
<feature type="binding site" evidence="8">
    <location>
        <begin position="9"/>
        <end position="11"/>
    </location>
    <ligand>
        <name>ATP</name>
        <dbReference type="ChEBI" id="CHEBI:30616"/>
    </ligand>
</feature>
<evidence type="ECO:0000313" key="11">
    <source>
        <dbReference type="Proteomes" id="UP000198538"/>
    </source>
</evidence>
<comment type="subcellular location">
    <subcellularLocation>
        <location evidence="8">Cytoplasm</location>
    </subcellularLocation>
</comment>
<dbReference type="EC" id="6.1.1.2" evidence="8"/>
<dbReference type="GO" id="GO:0005829">
    <property type="term" value="C:cytosol"/>
    <property type="evidence" value="ECO:0007669"/>
    <property type="project" value="TreeGrafter"/>
</dbReference>
<dbReference type="InterPro" id="IPR014729">
    <property type="entry name" value="Rossmann-like_a/b/a_fold"/>
</dbReference>
<dbReference type="HAMAP" id="MF_00140_B">
    <property type="entry name" value="Trp_tRNA_synth_B"/>
    <property type="match status" value="1"/>
</dbReference>
<dbReference type="RefSeq" id="WP_090924277.1">
    <property type="nucleotide sequence ID" value="NZ_FMVM01000020.1"/>
</dbReference>
<evidence type="ECO:0000256" key="7">
    <source>
        <dbReference type="ARBA" id="ARBA00049929"/>
    </source>
</evidence>
<evidence type="ECO:0000256" key="4">
    <source>
        <dbReference type="ARBA" id="ARBA00022840"/>
    </source>
</evidence>
<evidence type="ECO:0000256" key="1">
    <source>
        <dbReference type="ARBA" id="ARBA00005594"/>
    </source>
</evidence>
<evidence type="ECO:0000256" key="2">
    <source>
        <dbReference type="ARBA" id="ARBA00022598"/>
    </source>
</evidence>
<evidence type="ECO:0000256" key="3">
    <source>
        <dbReference type="ARBA" id="ARBA00022741"/>
    </source>
</evidence>
<dbReference type="STRING" id="582692.SAMN05720606_12096"/>
<sequence length="327" mass="36608">MKRILSGIKPSGELNIGGYGGALHQFVSMQHDYECFFFVPDLHAVTVAQDPKELYQRSMDVAAYYIAAGIDPRKATIFIQSQVPAHAELGWIMETQVYFGELRRMTQFKEKSDGKDSVSSALLTYPALMAADILLYQATHVPVGDDQKQHLEMTRDLADRINHKFGKILTIPEPVIQKSGSRIMGLDDPAIKMSKSNPNTNSYVLLNDTPDVIRRKFSRAVTDSEMSVRYDWGTKPAVSNLIEIYSVFSGETIETVEKRFEGQGYGTFKNELAEIVIEKLVPIQERYKEIIASQELVDILKDGAVKAAGIANETIKKLKNAMGFVTF</sequence>
<dbReference type="GO" id="GO:0006436">
    <property type="term" value="P:tryptophanyl-tRNA aminoacylation"/>
    <property type="evidence" value="ECO:0007669"/>
    <property type="project" value="UniProtKB-UniRule"/>
</dbReference>
<feature type="short sequence motif" description="'KMSKS' region" evidence="8">
    <location>
        <begin position="192"/>
        <end position="196"/>
    </location>
</feature>
<dbReference type="FunFam" id="1.10.240.10:FF:000002">
    <property type="entry name" value="Tryptophan--tRNA ligase"/>
    <property type="match status" value="1"/>
</dbReference>
<comment type="similarity">
    <text evidence="1 8 9">Belongs to the class-I aminoacyl-tRNA synthetase family.</text>
</comment>
<evidence type="ECO:0000256" key="8">
    <source>
        <dbReference type="HAMAP-Rule" id="MF_00140"/>
    </source>
</evidence>
<keyword evidence="3 8" id="KW-0547">Nucleotide-binding</keyword>
<evidence type="ECO:0000313" key="10">
    <source>
        <dbReference type="EMBL" id="SCZ08375.1"/>
    </source>
</evidence>
<accession>A0A1G5L677</accession>
<dbReference type="PANTHER" id="PTHR43766:SF1">
    <property type="entry name" value="TRYPTOPHAN--TRNA LIGASE, MITOCHONDRIAL"/>
    <property type="match status" value="1"/>
</dbReference>
<dbReference type="InterPro" id="IPR002306">
    <property type="entry name" value="Trp-tRNA-ligase"/>
</dbReference>
<keyword evidence="5 8" id="KW-0648">Protein biosynthesis</keyword>
<keyword evidence="6 8" id="KW-0030">Aminoacyl-tRNA synthetase</keyword>
<dbReference type="EMBL" id="FMVM01000020">
    <property type="protein sequence ID" value="SCZ08375.1"/>
    <property type="molecule type" value="Genomic_DNA"/>
</dbReference>
<reference evidence="11" key="1">
    <citation type="submission" date="2016-10" db="EMBL/GenBank/DDBJ databases">
        <authorList>
            <person name="Varghese N."/>
            <person name="Submissions S."/>
        </authorList>
    </citation>
    <scope>NUCLEOTIDE SEQUENCE [LARGE SCALE GENOMIC DNA]</scope>
    <source>
        <strain evidence="11">BL9</strain>
    </source>
</reference>
<evidence type="ECO:0000256" key="5">
    <source>
        <dbReference type="ARBA" id="ARBA00022917"/>
    </source>
</evidence>
<proteinExistence type="inferred from homology"/>
<keyword evidence="11" id="KW-1185">Reference proteome</keyword>
<feature type="binding site" evidence="8">
    <location>
        <position position="132"/>
    </location>
    <ligand>
        <name>L-tryptophan</name>
        <dbReference type="ChEBI" id="CHEBI:57912"/>
    </ligand>
</feature>
<dbReference type="PANTHER" id="PTHR43766">
    <property type="entry name" value="TRYPTOPHAN--TRNA LIGASE, MITOCHONDRIAL"/>
    <property type="match status" value="1"/>
</dbReference>
<comment type="caution">
    <text evidence="8">Lacks conserved residue(s) required for the propagation of feature annotation.</text>
</comment>
<dbReference type="SUPFAM" id="SSF52374">
    <property type="entry name" value="Nucleotidylyl transferase"/>
    <property type="match status" value="1"/>
</dbReference>
<keyword evidence="4 8" id="KW-0067">ATP-binding</keyword>
<organism evidence="10 11">
    <name type="scientific">Paenibacillus polysaccharolyticus</name>
    <dbReference type="NCBI Taxonomy" id="582692"/>
    <lineage>
        <taxon>Bacteria</taxon>
        <taxon>Bacillati</taxon>
        <taxon>Bacillota</taxon>
        <taxon>Bacilli</taxon>
        <taxon>Bacillales</taxon>
        <taxon>Paenibacillaceae</taxon>
        <taxon>Paenibacillus</taxon>
    </lineage>
</organism>
<dbReference type="InterPro" id="IPR050203">
    <property type="entry name" value="Trp-tRNA_synthetase"/>
</dbReference>
<protein>
    <recommendedName>
        <fullName evidence="8">Tryptophan--tRNA ligase</fullName>
        <ecNumber evidence="8">6.1.1.2</ecNumber>
    </recommendedName>
    <alternativeName>
        <fullName evidence="8">Tryptophanyl-tRNA synthetase</fullName>
        <shortName evidence="8">TrpRS</shortName>
    </alternativeName>
</protein>
<dbReference type="Gene3D" id="3.40.50.620">
    <property type="entry name" value="HUPs"/>
    <property type="match status" value="1"/>
</dbReference>
<dbReference type="NCBIfam" id="TIGR00233">
    <property type="entry name" value="trpS"/>
    <property type="match status" value="1"/>
</dbReference>
<dbReference type="Gene3D" id="1.10.240.10">
    <property type="entry name" value="Tyrosyl-Transfer RNA Synthetase"/>
    <property type="match status" value="1"/>
</dbReference>
<keyword evidence="8" id="KW-0963">Cytoplasm</keyword>
<evidence type="ECO:0000256" key="6">
    <source>
        <dbReference type="ARBA" id="ARBA00023146"/>
    </source>
</evidence>
<feature type="binding site" evidence="8">
    <location>
        <position position="183"/>
    </location>
    <ligand>
        <name>ATP</name>
        <dbReference type="ChEBI" id="CHEBI:30616"/>
    </ligand>
</feature>
<dbReference type="Proteomes" id="UP000198538">
    <property type="component" value="Unassembled WGS sequence"/>
</dbReference>
<dbReference type="CDD" id="cd00806">
    <property type="entry name" value="TrpRS_core"/>
    <property type="match status" value="1"/>
</dbReference>
<name>A0A1G5L677_9BACL</name>
<dbReference type="InterPro" id="IPR002305">
    <property type="entry name" value="aa-tRNA-synth_Ic"/>
</dbReference>
<dbReference type="PRINTS" id="PR01039">
    <property type="entry name" value="TRNASYNTHTRP"/>
</dbReference>
<dbReference type="GO" id="GO:0005524">
    <property type="term" value="F:ATP binding"/>
    <property type="evidence" value="ECO:0007669"/>
    <property type="project" value="UniProtKB-UniRule"/>
</dbReference>
<dbReference type="AlphaFoldDB" id="A0A1G5L677"/>
<comment type="subunit">
    <text evidence="8">Homodimer.</text>
</comment>
<evidence type="ECO:0000256" key="9">
    <source>
        <dbReference type="RuleBase" id="RU363036"/>
    </source>
</evidence>